<protein>
    <submittedName>
        <fullName evidence="1">Uncharacterized protein</fullName>
    </submittedName>
</protein>
<name>A0A238H603_9BURK</name>
<evidence type="ECO:0000313" key="1">
    <source>
        <dbReference type="EMBL" id="SMG00615.1"/>
    </source>
</evidence>
<evidence type="ECO:0000313" key="2">
    <source>
        <dbReference type="Proteomes" id="UP000198460"/>
    </source>
</evidence>
<reference evidence="1 2" key="1">
    <citation type="submission" date="2017-04" db="EMBL/GenBank/DDBJ databases">
        <authorList>
            <person name="Afonso C.L."/>
            <person name="Miller P.J."/>
            <person name="Scott M.A."/>
            <person name="Spackman E."/>
            <person name="Goraichik I."/>
            <person name="Dimitrov K.M."/>
            <person name="Suarez D.L."/>
            <person name="Swayne D.E."/>
        </authorList>
    </citation>
    <scope>NUCLEOTIDE SEQUENCE [LARGE SCALE GENOMIC DNA]</scope>
    <source>
        <strain evidence="1">LMG 28154</strain>
    </source>
</reference>
<organism evidence="1 2">
    <name type="scientific">Burkholderia singularis</name>
    <dbReference type="NCBI Taxonomy" id="1503053"/>
    <lineage>
        <taxon>Bacteria</taxon>
        <taxon>Pseudomonadati</taxon>
        <taxon>Pseudomonadota</taxon>
        <taxon>Betaproteobacteria</taxon>
        <taxon>Burkholderiales</taxon>
        <taxon>Burkholderiaceae</taxon>
        <taxon>Burkholderia</taxon>
        <taxon>pseudomallei group</taxon>
    </lineage>
</organism>
<dbReference type="AlphaFoldDB" id="A0A238H603"/>
<gene>
    <name evidence="1" type="ORF">BSIN_3748</name>
</gene>
<accession>A0A238H603</accession>
<sequence>MQNMMRCTTTNTHRTFFRTNGTLPISMKRNWMEQRNWRSYVRPPASDRYCYRTTRVR</sequence>
<dbReference type="EMBL" id="FXAN01000058">
    <property type="protein sequence ID" value="SMG00615.1"/>
    <property type="molecule type" value="Genomic_DNA"/>
</dbReference>
<proteinExistence type="predicted"/>
<dbReference type="Proteomes" id="UP000198460">
    <property type="component" value="Unassembled WGS sequence"/>
</dbReference>